<dbReference type="EMBL" id="QEWP01000011">
    <property type="protein sequence ID" value="PWD98753.1"/>
    <property type="molecule type" value="Genomic_DNA"/>
</dbReference>
<comment type="pathway">
    <text evidence="1">Cofactor biosynthesis; tetrahydrofolate biosynthesis; 2-amino-4-hydroxy-6-hydroxymethyl-7,8-dihydropteridine diphosphate from 7,8-dihydroneopterin triphosphate: step 4/4.</text>
</comment>
<evidence type="ECO:0000256" key="8">
    <source>
        <dbReference type="ARBA" id="ARBA00022840"/>
    </source>
</evidence>
<keyword evidence="5" id="KW-0808">Transferase</keyword>
<comment type="caution">
    <text evidence="15">The sequence shown here is derived from an EMBL/GenBank/DDBJ whole genome shotgun (WGS) entry which is preliminary data.</text>
</comment>
<evidence type="ECO:0000256" key="4">
    <source>
        <dbReference type="ARBA" id="ARBA00016218"/>
    </source>
</evidence>
<evidence type="ECO:0000313" key="16">
    <source>
        <dbReference type="Proteomes" id="UP000244956"/>
    </source>
</evidence>
<dbReference type="Pfam" id="PF01288">
    <property type="entry name" value="HPPK"/>
    <property type="match status" value="1"/>
</dbReference>
<keyword evidence="7 15" id="KW-0418">Kinase</keyword>
<dbReference type="GO" id="GO:0003848">
    <property type="term" value="F:2-amino-4-hydroxy-6-hydroxymethyldihydropteridine diphosphokinase activity"/>
    <property type="evidence" value="ECO:0007669"/>
    <property type="project" value="UniProtKB-EC"/>
</dbReference>
<keyword evidence="8" id="KW-0067">ATP-binding</keyword>
<dbReference type="PANTHER" id="PTHR43071">
    <property type="entry name" value="2-AMINO-4-HYDROXY-6-HYDROXYMETHYLDIHYDROPTERIDINE PYROPHOSPHOKINASE"/>
    <property type="match status" value="1"/>
</dbReference>
<evidence type="ECO:0000256" key="9">
    <source>
        <dbReference type="ARBA" id="ARBA00022909"/>
    </source>
</evidence>
<keyword evidence="16" id="KW-1185">Reference proteome</keyword>
<comment type="similarity">
    <text evidence="2">Belongs to the HPPK family.</text>
</comment>
<evidence type="ECO:0000256" key="11">
    <source>
        <dbReference type="ARBA" id="ARBA00029766"/>
    </source>
</evidence>
<evidence type="ECO:0000256" key="6">
    <source>
        <dbReference type="ARBA" id="ARBA00022741"/>
    </source>
</evidence>
<dbReference type="CDD" id="cd00483">
    <property type="entry name" value="HPPK"/>
    <property type="match status" value="1"/>
</dbReference>
<sequence length="124" mass="14243">MANRVIIGLGSNINPEQNIREAFEILDSRYGLLKSSGPVKTSPIGITDQPDFYNAVGLIEFSLSANELKKQLKGIEDEMGRDRNRPKYGPREIDLDILLWNGEVVDEDYYEREFLQQLVKEIRK</sequence>
<organism evidence="15 16">
    <name type="scientific">Marinilabilia rubra</name>
    <dbReference type="NCBI Taxonomy" id="2162893"/>
    <lineage>
        <taxon>Bacteria</taxon>
        <taxon>Pseudomonadati</taxon>
        <taxon>Bacteroidota</taxon>
        <taxon>Bacteroidia</taxon>
        <taxon>Marinilabiliales</taxon>
        <taxon>Marinilabiliaceae</taxon>
        <taxon>Marinilabilia</taxon>
    </lineage>
</organism>
<evidence type="ECO:0000313" key="15">
    <source>
        <dbReference type="EMBL" id="PWD98753.1"/>
    </source>
</evidence>
<dbReference type="GO" id="GO:0005524">
    <property type="term" value="F:ATP binding"/>
    <property type="evidence" value="ECO:0007669"/>
    <property type="project" value="UniProtKB-KW"/>
</dbReference>
<dbReference type="InterPro" id="IPR000550">
    <property type="entry name" value="Hppk"/>
</dbReference>
<dbReference type="InterPro" id="IPR035907">
    <property type="entry name" value="Hppk_sf"/>
</dbReference>
<dbReference type="Gene3D" id="3.30.70.560">
    <property type="entry name" value="7,8-Dihydro-6-hydroxymethylpterin-pyrophosphokinase HPPK"/>
    <property type="match status" value="1"/>
</dbReference>
<dbReference type="SUPFAM" id="SSF55083">
    <property type="entry name" value="6-hydroxymethyl-7,8-dihydropterin pyrophosphokinase, HPPK"/>
    <property type="match status" value="1"/>
</dbReference>
<keyword evidence="6" id="KW-0547">Nucleotide-binding</keyword>
<feature type="domain" description="7,8-dihydro-6-hydroxymethylpterin-pyrophosphokinase" evidence="14">
    <location>
        <begin position="87"/>
        <end position="98"/>
    </location>
</feature>
<name>A0A2U2B6T7_9BACT</name>
<dbReference type="AlphaFoldDB" id="A0A2U2B6T7"/>
<evidence type="ECO:0000256" key="10">
    <source>
        <dbReference type="ARBA" id="ARBA00029409"/>
    </source>
</evidence>
<dbReference type="OrthoDB" id="1122272at2"/>
<evidence type="ECO:0000259" key="14">
    <source>
        <dbReference type="PROSITE" id="PS00794"/>
    </source>
</evidence>
<dbReference type="PROSITE" id="PS00794">
    <property type="entry name" value="HPPK"/>
    <property type="match status" value="1"/>
</dbReference>
<feature type="coiled-coil region" evidence="13">
    <location>
        <begin position="58"/>
        <end position="85"/>
    </location>
</feature>
<protein>
    <recommendedName>
        <fullName evidence="4">2-amino-4-hydroxy-6-hydroxymethyldihydropteridine pyrophosphokinase</fullName>
        <ecNumber evidence="3">2.7.6.3</ecNumber>
    </recommendedName>
    <alternativeName>
        <fullName evidence="11">6-hydroxymethyl-7,8-dihydropterin pyrophosphokinase</fullName>
    </alternativeName>
    <alternativeName>
        <fullName evidence="12">7,8-dihydro-6-hydroxymethylpterin-pyrophosphokinase</fullName>
    </alternativeName>
</protein>
<evidence type="ECO:0000256" key="5">
    <source>
        <dbReference type="ARBA" id="ARBA00022679"/>
    </source>
</evidence>
<dbReference type="GO" id="GO:0016301">
    <property type="term" value="F:kinase activity"/>
    <property type="evidence" value="ECO:0007669"/>
    <property type="project" value="UniProtKB-KW"/>
</dbReference>
<keyword evidence="9" id="KW-0289">Folate biosynthesis</keyword>
<gene>
    <name evidence="15" type="primary">folK</name>
    <name evidence="15" type="ORF">DDZ16_13520</name>
</gene>
<evidence type="ECO:0000256" key="13">
    <source>
        <dbReference type="SAM" id="Coils"/>
    </source>
</evidence>
<evidence type="ECO:0000256" key="7">
    <source>
        <dbReference type="ARBA" id="ARBA00022777"/>
    </source>
</evidence>
<evidence type="ECO:0000256" key="2">
    <source>
        <dbReference type="ARBA" id="ARBA00005810"/>
    </source>
</evidence>
<evidence type="ECO:0000256" key="1">
    <source>
        <dbReference type="ARBA" id="ARBA00005051"/>
    </source>
</evidence>
<dbReference type="Proteomes" id="UP000244956">
    <property type="component" value="Unassembled WGS sequence"/>
</dbReference>
<accession>A0A2U2B6T7</accession>
<keyword evidence="13" id="KW-0175">Coiled coil</keyword>
<comment type="function">
    <text evidence="10">Catalyzes the transfer of pyrophosphate from adenosine triphosphate (ATP) to 6-hydroxymethyl-7,8-dihydropterin, an enzymatic step in folate biosynthesis pathway.</text>
</comment>
<evidence type="ECO:0000256" key="3">
    <source>
        <dbReference type="ARBA" id="ARBA00013253"/>
    </source>
</evidence>
<dbReference type="GO" id="GO:0046656">
    <property type="term" value="P:folic acid biosynthetic process"/>
    <property type="evidence" value="ECO:0007669"/>
    <property type="project" value="UniProtKB-KW"/>
</dbReference>
<dbReference type="EC" id="2.7.6.3" evidence="3"/>
<dbReference type="PANTHER" id="PTHR43071:SF1">
    <property type="entry name" value="2-AMINO-4-HYDROXY-6-HYDROXYMETHYLDIHYDROPTERIDINE PYROPHOSPHOKINASE"/>
    <property type="match status" value="1"/>
</dbReference>
<dbReference type="UniPathway" id="UPA00077">
    <property type="reaction ID" value="UER00155"/>
</dbReference>
<dbReference type="RefSeq" id="WP_109265015.1">
    <property type="nucleotide sequence ID" value="NZ_QEWP01000011.1"/>
</dbReference>
<proteinExistence type="inferred from homology"/>
<evidence type="ECO:0000256" key="12">
    <source>
        <dbReference type="ARBA" id="ARBA00033413"/>
    </source>
</evidence>
<dbReference type="NCBIfam" id="TIGR01498">
    <property type="entry name" value="folK"/>
    <property type="match status" value="1"/>
</dbReference>
<dbReference type="GO" id="GO:0046654">
    <property type="term" value="P:tetrahydrofolate biosynthetic process"/>
    <property type="evidence" value="ECO:0007669"/>
    <property type="project" value="UniProtKB-UniPathway"/>
</dbReference>
<reference evidence="15 16" key="1">
    <citation type="submission" date="2018-05" db="EMBL/GenBank/DDBJ databases">
        <title>Marinilabilia rubrum sp. nov., isolated from saltern sediment.</title>
        <authorList>
            <person name="Zhang R."/>
        </authorList>
    </citation>
    <scope>NUCLEOTIDE SEQUENCE [LARGE SCALE GENOMIC DNA]</scope>
    <source>
        <strain evidence="15 16">WTE16</strain>
    </source>
</reference>